<reference evidence="5" key="1">
    <citation type="submission" date="2013-04" db="EMBL/GenBank/DDBJ databases">
        <authorList>
            <person name="Qu J."/>
            <person name="Murali S.C."/>
            <person name="Bandaranaike D."/>
            <person name="Bellair M."/>
            <person name="Blankenburg K."/>
            <person name="Chao H."/>
            <person name="Dinh H."/>
            <person name="Doddapaneni H."/>
            <person name="Downs B."/>
            <person name="Dugan-Rocha S."/>
            <person name="Elkadiri S."/>
            <person name="Gnanaolivu R.D."/>
            <person name="Hernandez B."/>
            <person name="Javaid M."/>
            <person name="Jayaseelan J.C."/>
            <person name="Lee S."/>
            <person name="Li M."/>
            <person name="Ming W."/>
            <person name="Munidasa M."/>
            <person name="Muniz J."/>
            <person name="Nguyen L."/>
            <person name="Ongeri F."/>
            <person name="Osuji N."/>
            <person name="Pu L.-L."/>
            <person name="Puazo M."/>
            <person name="Qu C."/>
            <person name="Quiroz J."/>
            <person name="Raj R."/>
            <person name="Weissenberger G."/>
            <person name="Xin Y."/>
            <person name="Zou X."/>
            <person name="Han Y."/>
            <person name="Richards S."/>
            <person name="Worley K."/>
            <person name="Muzny D."/>
            <person name="Gibbs R."/>
        </authorList>
    </citation>
    <scope>NUCLEOTIDE SEQUENCE</scope>
    <source>
        <strain evidence="5">Sampled in the wild</strain>
    </source>
</reference>
<dbReference type="Gene3D" id="3.40.50.2000">
    <property type="entry name" value="Glycogen Phosphorylase B"/>
    <property type="match status" value="1"/>
</dbReference>
<keyword evidence="4" id="KW-0472">Membrane</keyword>
<evidence type="ECO:0000256" key="1">
    <source>
        <dbReference type="ARBA" id="ARBA00009995"/>
    </source>
</evidence>
<dbReference type="AlphaFoldDB" id="A0A8K0KF18"/>
<sequence length="418" mass="48359">MIAIFPLTYYYHIFSHFLDSSSPKYDLVFVEMFFYDCLIAFPHHLNAPFIGMVSQYGVPWASDLVGNPSVYSFVPNFSAPYGQRMNFMERFYNTIFSVGMKLIRRFYFMTKQNEVAMKYFGAEMPPLWEIERNISLIFHNGHPAVTPFYPSMPNLVDVAGMHILAKPPPLPQDLSNIMESNKKVVLFCLGSIIESSSIEEERLIVILKALKEVPYKVVWRWDGDIDKLPIPLPSNVHASKWLPQQSLLAHHNLACFVTHGGLLSLQETTYHGVPVVGFPFYGDQGLNIKHATDMGIGLSLKFFTFTKDELINSINEVIENPRYKKNAVKMSKIFRDQLETSLERGVYWTEYVIRHNGAPHLRSAAVDLWWFQYYLIDVIAFALLLAFISIFIFCTIVKFVYKFICKKSHKSRKRLKRE</sequence>
<dbReference type="InterPro" id="IPR050271">
    <property type="entry name" value="UDP-glycosyltransferase"/>
</dbReference>
<name>A0A8K0KF18_LADFU</name>
<dbReference type="GO" id="GO:0008194">
    <property type="term" value="F:UDP-glycosyltransferase activity"/>
    <property type="evidence" value="ECO:0007669"/>
    <property type="project" value="InterPro"/>
</dbReference>
<organism evidence="5 6">
    <name type="scientific">Ladona fulva</name>
    <name type="common">Scarce chaser dragonfly</name>
    <name type="synonym">Libellula fulva</name>
    <dbReference type="NCBI Taxonomy" id="123851"/>
    <lineage>
        <taxon>Eukaryota</taxon>
        <taxon>Metazoa</taxon>
        <taxon>Ecdysozoa</taxon>
        <taxon>Arthropoda</taxon>
        <taxon>Hexapoda</taxon>
        <taxon>Insecta</taxon>
        <taxon>Pterygota</taxon>
        <taxon>Palaeoptera</taxon>
        <taxon>Odonata</taxon>
        <taxon>Epiprocta</taxon>
        <taxon>Anisoptera</taxon>
        <taxon>Libelluloidea</taxon>
        <taxon>Libellulidae</taxon>
        <taxon>Ladona</taxon>
    </lineage>
</organism>
<keyword evidence="4" id="KW-0812">Transmembrane</keyword>
<dbReference type="Proteomes" id="UP000792457">
    <property type="component" value="Unassembled WGS sequence"/>
</dbReference>
<dbReference type="InterPro" id="IPR002213">
    <property type="entry name" value="UDP_glucos_trans"/>
</dbReference>
<evidence type="ECO:0000313" key="5">
    <source>
        <dbReference type="EMBL" id="KAG8231148.1"/>
    </source>
</evidence>
<reference evidence="5" key="2">
    <citation type="submission" date="2017-10" db="EMBL/GenBank/DDBJ databases">
        <title>Ladona fulva Genome sequencing and assembly.</title>
        <authorList>
            <person name="Murali S."/>
            <person name="Richards S."/>
            <person name="Bandaranaike D."/>
            <person name="Bellair M."/>
            <person name="Blankenburg K."/>
            <person name="Chao H."/>
            <person name="Dinh H."/>
            <person name="Doddapaneni H."/>
            <person name="Dugan-Rocha S."/>
            <person name="Elkadiri S."/>
            <person name="Gnanaolivu R."/>
            <person name="Hernandez B."/>
            <person name="Skinner E."/>
            <person name="Javaid M."/>
            <person name="Lee S."/>
            <person name="Li M."/>
            <person name="Ming W."/>
            <person name="Munidasa M."/>
            <person name="Muniz J."/>
            <person name="Nguyen L."/>
            <person name="Hughes D."/>
            <person name="Osuji N."/>
            <person name="Pu L.-L."/>
            <person name="Puazo M."/>
            <person name="Qu C."/>
            <person name="Quiroz J."/>
            <person name="Raj R."/>
            <person name="Weissenberger G."/>
            <person name="Xin Y."/>
            <person name="Zou X."/>
            <person name="Han Y."/>
            <person name="Worley K."/>
            <person name="Muzny D."/>
            <person name="Gibbs R."/>
        </authorList>
    </citation>
    <scope>NUCLEOTIDE SEQUENCE</scope>
    <source>
        <strain evidence="5">Sampled in the wild</strain>
    </source>
</reference>
<keyword evidence="2" id="KW-0328">Glycosyltransferase</keyword>
<comment type="similarity">
    <text evidence="1">Belongs to the UDP-glycosyltransferase family.</text>
</comment>
<keyword evidence="4" id="KW-1133">Transmembrane helix</keyword>
<protein>
    <submittedName>
        <fullName evidence="5">UDP-glycosyltransferase</fullName>
    </submittedName>
</protein>
<dbReference type="CDD" id="cd03784">
    <property type="entry name" value="GT1_Gtf-like"/>
    <property type="match status" value="1"/>
</dbReference>
<comment type="caution">
    <text evidence="5">The sequence shown here is derived from an EMBL/GenBank/DDBJ whole genome shotgun (WGS) entry which is preliminary data.</text>
</comment>
<evidence type="ECO:0000256" key="2">
    <source>
        <dbReference type="ARBA" id="ARBA00022676"/>
    </source>
</evidence>
<feature type="transmembrane region" description="Helical" evidence="4">
    <location>
        <begin position="378"/>
        <end position="404"/>
    </location>
</feature>
<evidence type="ECO:0000256" key="3">
    <source>
        <dbReference type="ARBA" id="ARBA00022679"/>
    </source>
</evidence>
<dbReference type="SUPFAM" id="SSF53756">
    <property type="entry name" value="UDP-Glycosyltransferase/glycogen phosphorylase"/>
    <property type="match status" value="1"/>
</dbReference>
<keyword evidence="6" id="KW-1185">Reference proteome</keyword>
<dbReference type="FunFam" id="3.40.50.2000:FF:000021">
    <property type="entry name" value="UDP-glucuronosyltransferase"/>
    <property type="match status" value="1"/>
</dbReference>
<dbReference type="OrthoDB" id="5835829at2759"/>
<accession>A0A8K0KF18</accession>
<dbReference type="EMBL" id="KZ308536">
    <property type="protein sequence ID" value="KAG8231148.1"/>
    <property type="molecule type" value="Genomic_DNA"/>
</dbReference>
<dbReference type="Pfam" id="PF00201">
    <property type="entry name" value="UDPGT"/>
    <property type="match status" value="1"/>
</dbReference>
<dbReference type="PANTHER" id="PTHR48043">
    <property type="entry name" value="EG:EG0003.4 PROTEIN-RELATED"/>
    <property type="match status" value="1"/>
</dbReference>
<dbReference type="PANTHER" id="PTHR48043:SF159">
    <property type="entry name" value="EG:EG0003.4 PROTEIN-RELATED"/>
    <property type="match status" value="1"/>
</dbReference>
<keyword evidence="3" id="KW-0808">Transferase</keyword>
<evidence type="ECO:0000256" key="4">
    <source>
        <dbReference type="SAM" id="Phobius"/>
    </source>
</evidence>
<evidence type="ECO:0000313" key="6">
    <source>
        <dbReference type="Proteomes" id="UP000792457"/>
    </source>
</evidence>
<gene>
    <name evidence="5" type="primary">UGT</name>
    <name evidence="5" type="ORF">J437_LFUL019814</name>
</gene>
<proteinExistence type="inferred from homology"/>